<sequence>IIYLQRFHNIIKLLSNGRRTDWELHGSGKFICGLASNILLVTLLPLQITFFNNEWPLRVELYELTYVIFVILLYNAPGEQTGCDMTSVRIKTGQHLTIQWIIEPIREKE</sequence>
<name>A0A195EZL2_9HYME</name>
<feature type="non-terminal residue" evidence="1">
    <location>
        <position position="1"/>
    </location>
</feature>
<keyword evidence="2" id="KW-1185">Reference proteome</keyword>
<dbReference type="STRING" id="34720.A0A195EZL2"/>
<reference evidence="1 2" key="1">
    <citation type="submission" date="2016-03" db="EMBL/GenBank/DDBJ databases">
        <title>Trachymyrmex septentrionalis WGS genome.</title>
        <authorList>
            <person name="Nygaard S."/>
            <person name="Hu H."/>
            <person name="Boomsma J."/>
            <person name="Zhang G."/>
        </authorList>
    </citation>
    <scope>NUCLEOTIDE SEQUENCE [LARGE SCALE GENOMIC DNA]</scope>
    <source>
        <strain evidence="1">Tsep2-gDNA-1</strain>
        <tissue evidence="1">Whole body</tissue>
    </source>
</reference>
<gene>
    <name evidence="1" type="ORF">ALC56_12063</name>
</gene>
<dbReference type="AlphaFoldDB" id="A0A195EZL2"/>
<organism evidence="1 2">
    <name type="scientific">Trachymyrmex septentrionalis</name>
    <dbReference type="NCBI Taxonomy" id="34720"/>
    <lineage>
        <taxon>Eukaryota</taxon>
        <taxon>Metazoa</taxon>
        <taxon>Ecdysozoa</taxon>
        <taxon>Arthropoda</taxon>
        <taxon>Hexapoda</taxon>
        <taxon>Insecta</taxon>
        <taxon>Pterygota</taxon>
        <taxon>Neoptera</taxon>
        <taxon>Endopterygota</taxon>
        <taxon>Hymenoptera</taxon>
        <taxon>Apocrita</taxon>
        <taxon>Aculeata</taxon>
        <taxon>Formicoidea</taxon>
        <taxon>Formicidae</taxon>
        <taxon>Myrmicinae</taxon>
        <taxon>Trachymyrmex</taxon>
    </lineage>
</organism>
<dbReference type="EMBL" id="KQ981905">
    <property type="protein sequence ID" value="KYN33352.1"/>
    <property type="molecule type" value="Genomic_DNA"/>
</dbReference>
<protein>
    <submittedName>
        <fullName evidence="1">Uncharacterized protein</fullName>
    </submittedName>
</protein>
<accession>A0A195EZL2</accession>
<proteinExistence type="predicted"/>
<evidence type="ECO:0000313" key="1">
    <source>
        <dbReference type="EMBL" id="KYN33352.1"/>
    </source>
</evidence>
<dbReference type="Proteomes" id="UP000078541">
    <property type="component" value="Unassembled WGS sequence"/>
</dbReference>
<evidence type="ECO:0000313" key="2">
    <source>
        <dbReference type="Proteomes" id="UP000078541"/>
    </source>
</evidence>